<proteinExistence type="predicted"/>
<evidence type="ECO:0000313" key="1">
    <source>
        <dbReference type="EMBL" id="KAK9121259.1"/>
    </source>
</evidence>
<comment type="caution">
    <text evidence="1">The sequence shown here is derived from an EMBL/GenBank/DDBJ whole genome shotgun (WGS) entry which is preliminary data.</text>
</comment>
<protein>
    <submittedName>
        <fullName evidence="1">Uncharacterized protein</fullName>
    </submittedName>
</protein>
<organism evidence="1 2">
    <name type="scientific">Stephania yunnanensis</name>
    <dbReference type="NCBI Taxonomy" id="152371"/>
    <lineage>
        <taxon>Eukaryota</taxon>
        <taxon>Viridiplantae</taxon>
        <taxon>Streptophyta</taxon>
        <taxon>Embryophyta</taxon>
        <taxon>Tracheophyta</taxon>
        <taxon>Spermatophyta</taxon>
        <taxon>Magnoliopsida</taxon>
        <taxon>Ranunculales</taxon>
        <taxon>Menispermaceae</taxon>
        <taxon>Menispermoideae</taxon>
        <taxon>Cissampelideae</taxon>
        <taxon>Stephania</taxon>
    </lineage>
</organism>
<name>A0AAP0IT21_9MAGN</name>
<dbReference type="EMBL" id="JBBNAF010000008">
    <property type="protein sequence ID" value="KAK9121259.1"/>
    <property type="molecule type" value="Genomic_DNA"/>
</dbReference>
<keyword evidence="2" id="KW-1185">Reference proteome</keyword>
<dbReference type="AlphaFoldDB" id="A0AAP0IT21"/>
<evidence type="ECO:0000313" key="2">
    <source>
        <dbReference type="Proteomes" id="UP001420932"/>
    </source>
</evidence>
<dbReference type="Proteomes" id="UP001420932">
    <property type="component" value="Unassembled WGS sequence"/>
</dbReference>
<sequence>MTKVVSQPLGTTLTWSIHASRDVAHASLRDRDCSVVPGCTQAPRVLAGARSSPTGSGWLEPWGQLQHAPCIRDFPGRALIMAPTHDQCSFSTAWNHLDLVHPRLKGRGSCFSKGQGLLGGTRLRPGTSGDSRGSVESHRLERIEEIINKGSKRRSSKQQCWSPMSVSNSGCYTFPTAYLHLVVFDYNHVGVHSSCLHLEPQVQQSILPLSGNSTEFRGPD</sequence>
<gene>
    <name evidence="1" type="ORF">Syun_018876</name>
</gene>
<accession>A0AAP0IT21</accession>
<reference evidence="1 2" key="1">
    <citation type="submission" date="2024-01" db="EMBL/GenBank/DDBJ databases">
        <title>Genome assemblies of Stephania.</title>
        <authorList>
            <person name="Yang L."/>
        </authorList>
    </citation>
    <scope>NUCLEOTIDE SEQUENCE [LARGE SCALE GENOMIC DNA]</scope>
    <source>
        <strain evidence="1">YNDBR</strain>
        <tissue evidence="1">Leaf</tissue>
    </source>
</reference>